<dbReference type="GO" id="GO:0006508">
    <property type="term" value="P:proteolysis"/>
    <property type="evidence" value="ECO:0007669"/>
    <property type="project" value="InterPro"/>
</dbReference>
<protein>
    <recommendedName>
        <fullName evidence="3">Lon proteolytic domain-containing protein</fullName>
    </recommendedName>
</protein>
<organism evidence="4 5">
    <name type="scientific">Candidatus Nitrosotalea okcheonensis</name>
    <dbReference type="NCBI Taxonomy" id="1903276"/>
    <lineage>
        <taxon>Archaea</taxon>
        <taxon>Nitrososphaerota</taxon>
        <taxon>Nitrososphaeria</taxon>
        <taxon>Nitrosotaleales</taxon>
        <taxon>Nitrosotaleaceae</taxon>
        <taxon>Nitrosotalea</taxon>
    </lineage>
</organism>
<evidence type="ECO:0000313" key="5">
    <source>
        <dbReference type="Proteomes" id="UP000230607"/>
    </source>
</evidence>
<dbReference type="InterPro" id="IPR027065">
    <property type="entry name" value="Lon_Prtase"/>
</dbReference>
<keyword evidence="2" id="KW-1133">Transmembrane helix</keyword>
<dbReference type="GO" id="GO:0004176">
    <property type="term" value="F:ATP-dependent peptidase activity"/>
    <property type="evidence" value="ECO:0007669"/>
    <property type="project" value="InterPro"/>
</dbReference>
<dbReference type="Gene3D" id="3.30.230.10">
    <property type="match status" value="1"/>
</dbReference>
<evidence type="ECO:0000256" key="2">
    <source>
        <dbReference type="SAM" id="Phobius"/>
    </source>
</evidence>
<evidence type="ECO:0000256" key="1">
    <source>
        <dbReference type="ARBA" id="ARBA00004141"/>
    </source>
</evidence>
<keyword evidence="2" id="KW-0812">Transmembrane</keyword>
<dbReference type="PANTHER" id="PTHR10046">
    <property type="entry name" value="ATP DEPENDENT LON PROTEASE FAMILY MEMBER"/>
    <property type="match status" value="1"/>
</dbReference>
<dbReference type="InterPro" id="IPR014721">
    <property type="entry name" value="Ribsml_uS5_D2-typ_fold_subgr"/>
</dbReference>
<dbReference type="InterPro" id="IPR020568">
    <property type="entry name" value="Ribosomal_Su5_D2-typ_SF"/>
</dbReference>
<dbReference type="GO" id="GO:0030163">
    <property type="term" value="P:protein catabolic process"/>
    <property type="evidence" value="ECO:0007669"/>
    <property type="project" value="InterPro"/>
</dbReference>
<dbReference type="EMBL" id="LT841358">
    <property type="protein sequence ID" value="SMH72547.1"/>
    <property type="molecule type" value="Genomic_DNA"/>
</dbReference>
<gene>
    <name evidence="4" type="ORF">NCS_30387</name>
</gene>
<dbReference type="GO" id="GO:0016020">
    <property type="term" value="C:membrane"/>
    <property type="evidence" value="ECO:0007669"/>
    <property type="project" value="UniProtKB-SubCell"/>
</dbReference>
<keyword evidence="2" id="KW-0472">Membrane</keyword>
<dbReference type="AlphaFoldDB" id="A0A2H1FIH4"/>
<dbReference type="RefSeq" id="WP_157928293.1">
    <property type="nucleotide sequence ID" value="NZ_LT841358.1"/>
</dbReference>
<dbReference type="GO" id="GO:0004252">
    <property type="term" value="F:serine-type endopeptidase activity"/>
    <property type="evidence" value="ECO:0007669"/>
    <property type="project" value="InterPro"/>
</dbReference>
<accession>A0A2H1FIH4</accession>
<feature type="domain" description="Lon proteolytic" evidence="3">
    <location>
        <begin position="152"/>
        <end position="286"/>
    </location>
</feature>
<dbReference type="PRINTS" id="PR00830">
    <property type="entry name" value="ENDOLAPTASE"/>
</dbReference>
<dbReference type="OrthoDB" id="15525at2157"/>
<reference evidence="5" key="1">
    <citation type="submission" date="2017-03" db="EMBL/GenBank/DDBJ databases">
        <authorList>
            <person name="Herbold C."/>
        </authorList>
    </citation>
    <scope>NUCLEOTIDE SEQUENCE [LARGE SCALE GENOMIC DNA]</scope>
</reference>
<proteinExistence type="predicted"/>
<evidence type="ECO:0000259" key="3">
    <source>
        <dbReference type="Pfam" id="PF05362"/>
    </source>
</evidence>
<keyword evidence="5" id="KW-1185">Reference proteome</keyword>
<dbReference type="Proteomes" id="UP000230607">
    <property type="component" value="Chromosome 1"/>
</dbReference>
<sequence>MRPIKPSIIIISCMILIGTSTIWHFLQASAQEPAIPSWVKNTVKWWSQGQTTDSDFLQAIQYLIDNNILQVSSRPTQSNSVGNMSGVSGNQLAVKLDDLQTRYDTLETKYNLLVQQVRNLGDHSSNMNDNNATISAVAVSPVIQSDGFFETTTYQGAVLKITVDVRDGTGLVLVNTAIPTGVDFQTSAKTAVTVAHNITGIDLSKKDVIFSISTGNNQNLQAVDGGSAGGAMTVLLISDILGKSINSQVLMTGTIQADGTIGPIGAAAEKADAAGQFGAKIFLVPQGQGVMPVQTCNKTNEGPIIYQTCTTEEKPLSPAMESKYGMQVIEINTIQDALKYFNSS</sequence>
<evidence type="ECO:0000313" key="4">
    <source>
        <dbReference type="EMBL" id="SMH72547.1"/>
    </source>
</evidence>
<name>A0A2H1FIH4_9ARCH</name>
<dbReference type="GO" id="GO:0005524">
    <property type="term" value="F:ATP binding"/>
    <property type="evidence" value="ECO:0007669"/>
    <property type="project" value="InterPro"/>
</dbReference>
<dbReference type="Pfam" id="PF05362">
    <property type="entry name" value="Lon_C"/>
    <property type="match status" value="1"/>
</dbReference>
<dbReference type="SUPFAM" id="SSF54211">
    <property type="entry name" value="Ribosomal protein S5 domain 2-like"/>
    <property type="match status" value="1"/>
</dbReference>
<dbReference type="InterPro" id="IPR008269">
    <property type="entry name" value="Lon_proteolytic"/>
</dbReference>
<comment type="subcellular location">
    <subcellularLocation>
        <location evidence="1">Membrane</location>
        <topology evidence="1">Multi-pass membrane protein</topology>
    </subcellularLocation>
</comment>
<feature type="transmembrane region" description="Helical" evidence="2">
    <location>
        <begin position="7"/>
        <end position="26"/>
    </location>
</feature>